<dbReference type="EMBL" id="FODO01000011">
    <property type="protein sequence ID" value="SEO51658.1"/>
    <property type="molecule type" value="Genomic_DNA"/>
</dbReference>
<evidence type="ECO:0000313" key="1">
    <source>
        <dbReference type="EMBL" id="SEO51658.1"/>
    </source>
</evidence>
<sequence length="286" mass="32098">MGAYRLLVNVTVEHAYFSGQHCKTLEFIPSESCVVLLRRAGLLLKSSESGIAVYFDEEKINILRLHAEDDLVLTFKVFSKDNNFFRYTAPGAPPDDAILFFDTQQVTRDAADKQLLHPDAYAAADAWLKLTADPLPAILERKDYLVKPVLIARVNITAGAEGLCSDKLDDAARKFYIRLNTNQTYWKYYILGDLSKRNVFIADLDNVLQFENLGNVTLPGNRNAIQLLSSKAIPLHELPDQRLQLKESTGTGDRVLVKRLPNASVEQIHAEMISDKIASVSEIYIN</sequence>
<name>A0A1H8QCB6_9PROT</name>
<proteinExistence type="predicted"/>
<accession>A0A1H8QCB6</accession>
<protein>
    <submittedName>
        <fullName evidence="1">Uncharacterized protein</fullName>
    </submittedName>
</protein>
<dbReference type="Proteomes" id="UP000198814">
    <property type="component" value="Unassembled WGS sequence"/>
</dbReference>
<dbReference type="RefSeq" id="WP_090318297.1">
    <property type="nucleotide sequence ID" value="NZ_FNOE01000009.1"/>
</dbReference>
<organism evidence="1 2">
    <name type="scientific">Nitrosomonas oligotropha</name>
    <dbReference type="NCBI Taxonomy" id="42354"/>
    <lineage>
        <taxon>Bacteria</taxon>
        <taxon>Pseudomonadati</taxon>
        <taxon>Pseudomonadota</taxon>
        <taxon>Betaproteobacteria</taxon>
        <taxon>Nitrosomonadales</taxon>
        <taxon>Nitrosomonadaceae</taxon>
        <taxon>Nitrosomonas</taxon>
    </lineage>
</organism>
<dbReference type="AlphaFoldDB" id="A0A1H8QCB6"/>
<dbReference type="STRING" id="42354.SAMN05216333_11176"/>
<evidence type="ECO:0000313" key="2">
    <source>
        <dbReference type="Proteomes" id="UP000198814"/>
    </source>
</evidence>
<keyword evidence="2" id="KW-1185">Reference proteome</keyword>
<reference evidence="2" key="1">
    <citation type="submission" date="2016-10" db="EMBL/GenBank/DDBJ databases">
        <authorList>
            <person name="Varghese N."/>
            <person name="Submissions S."/>
        </authorList>
    </citation>
    <scope>NUCLEOTIDE SEQUENCE [LARGE SCALE GENOMIC DNA]</scope>
    <source>
        <strain evidence="2">Nm76</strain>
    </source>
</reference>
<dbReference type="OrthoDB" id="8715852at2"/>
<gene>
    <name evidence="1" type="ORF">SAMN05216333_11176</name>
</gene>